<feature type="domain" description="DUF397" evidence="1">
    <location>
        <begin position="7"/>
        <end position="59"/>
    </location>
</feature>
<dbReference type="STRING" id="471852.Tcur_1943"/>
<name>D1ADQ2_THECD</name>
<evidence type="ECO:0000313" key="2">
    <source>
        <dbReference type="EMBL" id="ACY97512.1"/>
    </source>
</evidence>
<dbReference type="HOGENOM" id="CLU_131550_3_3_11"/>
<proteinExistence type="predicted"/>
<dbReference type="InterPro" id="IPR007278">
    <property type="entry name" value="DUF397"/>
</dbReference>
<dbReference type="AlphaFoldDB" id="D1ADQ2"/>
<keyword evidence="3" id="KW-1185">Reference proteome</keyword>
<accession>D1ADQ2</accession>
<dbReference type="EMBL" id="CP001738">
    <property type="protein sequence ID" value="ACY97512.1"/>
    <property type="molecule type" value="Genomic_DNA"/>
</dbReference>
<sequence length="63" mass="7068">MTRDFTGWRKSRHSEPNGDCVEVAQAADGTIGVRDSKGDPHVVLEFTPHDWSRLLSQIKESSE</sequence>
<dbReference type="RefSeq" id="WP_012852296.1">
    <property type="nucleotide sequence ID" value="NC_013510.1"/>
</dbReference>
<dbReference type="OrthoDB" id="5193787at2"/>
<reference evidence="2 3" key="1">
    <citation type="journal article" date="2011" name="Stand. Genomic Sci.">
        <title>Complete genome sequence of Thermomonospora curvata type strain (B9).</title>
        <authorList>
            <person name="Chertkov O."/>
            <person name="Sikorski J."/>
            <person name="Nolan M."/>
            <person name="Lapidus A."/>
            <person name="Lucas S."/>
            <person name="Del Rio T.G."/>
            <person name="Tice H."/>
            <person name="Cheng J.F."/>
            <person name="Goodwin L."/>
            <person name="Pitluck S."/>
            <person name="Liolios K."/>
            <person name="Ivanova N."/>
            <person name="Mavromatis K."/>
            <person name="Mikhailova N."/>
            <person name="Ovchinnikova G."/>
            <person name="Pati A."/>
            <person name="Chen A."/>
            <person name="Palaniappan K."/>
            <person name="Djao O.D."/>
            <person name="Land M."/>
            <person name="Hauser L."/>
            <person name="Chang Y.J."/>
            <person name="Jeffries C.D."/>
            <person name="Brettin T."/>
            <person name="Han C."/>
            <person name="Detter J.C."/>
            <person name="Rohde M."/>
            <person name="Goker M."/>
            <person name="Woyke T."/>
            <person name="Bristow J."/>
            <person name="Eisen J.A."/>
            <person name="Markowitz V."/>
            <person name="Hugenholtz P."/>
            <person name="Klenk H.P."/>
            <person name="Kyrpides N.C."/>
        </authorList>
    </citation>
    <scope>NUCLEOTIDE SEQUENCE [LARGE SCALE GENOMIC DNA]</scope>
    <source>
        <strain evidence="3">ATCC 19995 / DSM 43183 / JCM 3096 / KCTC 9072 / NBRC 15933 / NCIMB 10081 / Henssen B9</strain>
    </source>
</reference>
<dbReference type="Pfam" id="PF04149">
    <property type="entry name" value="DUF397"/>
    <property type="match status" value="1"/>
</dbReference>
<evidence type="ECO:0000313" key="3">
    <source>
        <dbReference type="Proteomes" id="UP000001918"/>
    </source>
</evidence>
<dbReference type="Proteomes" id="UP000001918">
    <property type="component" value="Chromosome"/>
</dbReference>
<dbReference type="KEGG" id="tcu:Tcur_1943"/>
<gene>
    <name evidence="2" type="ordered locus">Tcur_1943</name>
</gene>
<organism evidence="2 3">
    <name type="scientific">Thermomonospora curvata (strain ATCC 19995 / DSM 43183 / JCM 3096 / KCTC 9072 / NBRC 15933 / NCIMB 10081 / Henssen B9)</name>
    <dbReference type="NCBI Taxonomy" id="471852"/>
    <lineage>
        <taxon>Bacteria</taxon>
        <taxon>Bacillati</taxon>
        <taxon>Actinomycetota</taxon>
        <taxon>Actinomycetes</taxon>
        <taxon>Streptosporangiales</taxon>
        <taxon>Thermomonosporaceae</taxon>
        <taxon>Thermomonospora</taxon>
    </lineage>
</organism>
<evidence type="ECO:0000259" key="1">
    <source>
        <dbReference type="Pfam" id="PF04149"/>
    </source>
</evidence>
<protein>
    <recommendedName>
        <fullName evidence="1">DUF397 domain-containing protein</fullName>
    </recommendedName>
</protein>